<evidence type="ECO:0000259" key="1">
    <source>
        <dbReference type="Pfam" id="PF12697"/>
    </source>
</evidence>
<sequence length="286" mass="30437">MSIQNLLIPGPDGDLSVRVKAPSRASAGAVVLVQGSNLTGQSMFDFSFPGGDDYSLMDQIVALGFTAVTFAIRGYGASTLSGDPFGVTTEAAIEDLAAVMAWTIGQGHHRPHLLGFSWGGRIAGRYVETHGDTVDRLILYDPARGGGNVVLPAPGPGDGWWINSPDFYLEKFEPQHTAADLRAALATHVVAHDARAPNGIRLENATPVTAIRPGEIRRPTLLVYGIDAAKASYMQGGVSRADFFEQLATDDKSFVILPGGGDFLHFQHGRHRLFQTIADFLAAPGA</sequence>
<dbReference type="GO" id="GO:0016787">
    <property type="term" value="F:hydrolase activity"/>
    <property type="evidence" value="ECO:0007669"/>
    <property type="project" value="UniProtKB-KW"/>
</dbReference>
<dbReference type="PANTHER" id="PTHR43798:SF33">
    <property type="entry name" value="HYDROLASE, PUTATIVE (AFU_ORTHOLOGUE AFUA_2G14860)-RELATED"/>
    <property type="match status" value="1"/>
</dbReference>
<dbReference type="InterPro" id="IPR050266">
    <property type="entry name" value="AB_hydrolase_sf"/>
</dbReference>
<comment type="caution">
    <text evidence="2">The sequence shown here is derived from an EMBL/GenBank/DDBJ whole genome shotgun (WGS) entry which is preliminary data.</text>
</comment>
<dbReference type="PANTHER" id="PTHR43798">
    <property type="entry name" value="MONOACYLGLYCEROL LIPASE"/>
    <property type="match status" value="1"/>
</dbReference>
<organism evidence="2 3">
    <name type="scientific">Sphingomonas immobilis</name>
    <dbReference type="NCBI Taxonomy" id="3063997"/>
    <lineage>
        <taxon>Bacteria</taxon>
        <taxon>Pseudomonadati</taxon>
        <taxon>Pseudomonadota</taxon>
        <taxon>Alphaproteobacteria</taxon>
        <taxon>Sphingomonadales</taxon>
        <taxon>Sphingomonadaceae</taxon>
        <taxon>Sphingomonas</taxon>
    </lineage>
</organism>
<dbReference type="Pfam" id="PF12697">
    <property type="entry name" value="Abhydrolase_6"/>
    <property type="match status" value="1"/>
</dbReference>
<keyword evidence="3" id="KW-1185">Reference proteome</keyword>
<dbReference type="Proteomes" id="UP001176468">
    <property type="component" value="Unassembled WGS sequence"/>
</dbReference>
<dbReference type="RefSeq" id="WP_304561842.1">
    <property type="nucleotide sequence ID" value="NZ_JAUQSZ010000009.1"/>
</dbReference>
<protein>
    <submittedName>
        <fullName evidence="2">Alpha/beta fold hydrolase</fullName>
    </submittedName>
</protein>
<evidence type="ECO:0000313" key="3">
    <source>
        <dbReference type="Proteomes" id="UP001176468"/>
    </source>
</evidence>
<reference evidence="2" key="1">
    <citation type="submission" date="2023-07" db="EMBL/GenBank/DDBJ databases">
        <authorList>
            <person name="Kim M.K."/>
        </authorList>
    </citation>
    <scope>NUCLEOTIDE SEQUENCE</scope>
    <source>
        <strain evidence="2">CA1-15</strain>
    </source>
</reference>
<evidence type="ECO:0000313" key="2">
    <source>
        <dbReference type="EMBL" id="MDO7843388.1"/>
    </source>
</evidence>
<keyword evidence="2" id="KW-0378">Hydrolase</keyword>
<gene>
    <name evidence="2" type="ORF">Q5H94_13715</name>
</gene>
<dbReference type="EMBL" id="JAUQSZ010000009">
    <property type="protein sequence ID" value="MDO7843388.1"/>
    <property type="molecule type" value="Genomic_DNA"/>
</dbReference>
<dbReference type="SUPFAM" id="SSF53474">
    <property type="entry name" value="alpha/beta-Hydrolases"/>
    <property type="match status" value="1"/>
</dbReference>
<dbReference type="Gene3D" id="3.40.50.1820">
    <property type="entry name" value="alpha/beta hydrolase"/>
    <property type="match status" value="1"/>
</dbReference>
<name>A0ABT9A0M7_9SPHN</name>
<dbReference type="InterPro" id="IPR029058">
    <property type="entry name" value="AB_hydrolase_fold"/>
</dbReference>
<accession>A0ABT9A0M7</accession>
<feature type="domain" description="AB hydrolase-1" evidence="1">
    <location>
        <begin position="31"/>
        <end position="271"/>
    </location>
</feature>
<proteinExistence type="predicted"/>
<dbReference type="InterPro" id="IPR000073">
    <property type="entry name" value="AB_hydrolase_1"/>
</dbReference>